<reference evidence="1" key="1">
    <citation type="submission" date="2022-04" db="EMBL/GenBank/DDBJ databases">
        <title>Roseomonas acroporae sp. nov., isolated from coral Acropora digitifera.</title>
        <authorList>
            <person name="Sun H."/>
        </authorList>
    </citation>
    <scope>NUCLEOTIDE SEQUENCE</scope>
    <source>
        <strain evidence="1">NAR14</strain>
    </source>
</reference>
<proteinExistence type="predicted"/>
<gene>
    <name evidence="1" type="ORF">M0638_19325</name>
</gene>
<evidence type="ECO:0000313" key="1">
    <source>
        <dbReference type="EMBL" id="MCK8786532.1"/>
    </source>
</evidence>
<dbReference type="SUPFAM" id="SSF52540">
    <property type="entry name" value="P-loop containing nucleoside triphosphate hydrolases"/>
    <property type="match status" value="1"/>
</dbReference>
<dbReference type="Gene3D" id="3.40.50.300">
    <property type="entry name" value="P-loop containing nucleotide triphosphate hydrolases"/>
    <property type="match status" value="1"/>
</dbReference>
<comment type="caution">
    <text evidence="1">The sequence shown here is derived from an EMBL/GenBank/DDBJ whole genome shotgun (WGS) entry which is preliminary data.</text>
</comment>
<dbReference type="RefSeq" id="WP_248668647.1">
    <property type="nucleotide sequence ID" value="NZ_JALPRX010000088.1"/>
</dbReference>
<organism evidence="1 2">
    <name type="scientific">Roseomonas acroporae</name>
    <dbReference type="NCBI Taxonomy" id="2937791"/>
    <lineage>
        <taxon>Bacteria</taxon>
        <taxon>Pseudomonadati</taxon>
        <taxon>Pseudomonadota</taxon>
        <taxon>Alphaproteobacteria</taxon>
        <taxon>Acetobacterales</taxon>
        <taxon>Roseomonadaceae</taxon>
        <taxon>Roseomonas</taxon>
    </lineage>
</organism>
<accession>A0A9X1YB87</accession>
<dbReference type="AlphaFoldDB" id="A0A9X1YB87"/>
<evidence type="ECO:0000313" key="2">
    <source>
        <dbReference type="Proteomes" id="UP001139516"/>
    </source>
</evidence>
<name>A0A9X1YB87_9PROT</name>
<sequence length="298" mass="31627">MTQRKAPKGAAITPFAASAALDGEEELVVGLPPATAAAEARPVPAAPAVDLSGRAKAWFAIGPGRSGKTTLLRYLAEVILDGGREAVFAALDPQNRSLTGFLGGVQEPPTNDAAAVAKWLERLLRHLMAHRQSALLDLGGGDTSLGRLLADVPDLADAMEEAGVSPVAVYTLGPRVDDLASLASFEARGFQPRAVAILLNEGLADPTLPREDAFARVLRHSAFRAAVARGAVPLWMPRLEPAVAAEVEAKRLHFSDARDGQVPEGRQVAPLGPFDRSRVRKWLEAMEAELAPIRSWLP</sequence>
<dbReference type="InterPro" id="IPR027417">
    <property type="entry name" value="P-loop_NTPase"/>
</dbReference>
<keyword evidence="2" id="KW-1185">Reference proteome</keyword>
<protein>
    <submittedName>
        <fullName evidence="1">Uncharacterized protein</fullName>
    </submittedName>
</protein>
<dbReference type="EMBL" id="JALPRX010000088">
    <property type="protein sequence ID" value="MCK8786532.1"/>
    <property type="molecule type" value="Genomic_DNA"/>
</dbReference>
<dbReference type="Proteomes" id="UP001139516">
    <property type="component" value="Unassembled WGS sequence"/>
</dbReference>